<proteinExistence type="predicted"/>
<feature type="domain" description="MROH2B-like N-terminal HEAT-repeats" evidence="1">
    <location>
        <begin position="4"/>
        <end position="102"/>
    </location>
</feature>
<dbReference type="EMBL" id="JANPWB010000003">
    <property type="protein sequence ID" value="KAJ1201164.1"/>
    <property type="molecule type" value="Genomic_DNA"/>
</dbReference>
<organism evidence="2 3">
    <name type="scientific">Pleurodeles waltl</name>
    <name type="common">Iberian ribbed newt</name>
    <dbReference type="NCBI Taxonomy" id="8319"/>
    <lineage>
        <taxon>Eukaryota</taxon>
        <taxon>Metazoa</taxon>
        <taxon>Chordata</taxon>
        <taxon>Craniata</taxon>
        <taxon>Vertebrata</taxon>
        <taxon>Euteleostomi</taxon>
        <taxon>Amphibia</taxon>
        <taxon>Batrachia</taxon>
        <taxon>Caudata</taxon>
        <taxon>Salamandroidea</taxon>
        <taxon>Salamandridae</taxon>
        <taxon>Pleurodelinae</taxon>
        <taxon>Pleurodeles</taxon>
    </lineage>
</organism>
<reference evidence="2" key="1">
    <citation type="journal article" date="2022" name="bioRxiv">
        <title>Sequencing and chromosome-scale assembly of the giantPleurodeles waltlgenome.</title>
        <authorList>
            <person name="Brown T."/>
            <person name="Elewa A."/>
            <person name="Iarovenko S."/>
            <person name="Subramanian E."/>
            <person name="Araus A.J."/>
            <person name="Petzold A."/>
            <person name="Susuki M."/>
            <person name="Suzuki K.-i.T."/>
            <person name="Hayashi T."/>
            <person name="Toyoda A."/>
            <person name="Oliveira C."/>
            <person name="Osipova E."/>
            <person name="Leigh N.D."/>
            <person name="Simon A."/>
            <person name="Yun M.H."/>
        </authorList>
    </citation>
    <scope>NUCLEOTIDE SEQUENCE</scope>
    <source>
        <strain evidence="2">20211129_DDA</strain>
        <tissue evidence="2">Liver</tissue>
    </source>
</reference>
<evidence type="ECO:0000259" key="1">
    <source>
        <dbReference type="Pfam" id="PF23221"/>
    </source>
</evidence>
<comment type="caution">
    <text evidence="2">The sequence shown here is derived from an EMBL/GenBank/DDBJ whole genome shotgun (WGS) entry which is preliminary data.</text>
</comment>
<dbReference type="InterPro" id="IPR056282">
    <property type="entry name" value="MROH2B-like_N_HEAT"/>
</dbReference>
<dbReference type="Pfam" id="PF23221">
    <property type="entry name" value="HEAT_MROH2B_1st"/>
    <property type="match status" value="1"/>
</dbReference>
<evidence type="ECO:0000313" key="3">
    <source>
        <dbReference type="Proteomes" id="UP001066276"/>
    </source>
</evidence>
<accession>A0AAV7VKF5</accession>
<dbReference type="Proteomes" id="UP001066276">
    <property type="component" value="Chromosome 2_1"/>
</dbReference>
<protein>
    <recommendedName>
        <fullName evidence="1">MROH2B-like N-terminal HEAT-repeats domain-containing protein</fullName>
    </recommendedName>
</protein>
<name>A0AAV7VKF5_PLEWA</name>
<evidence type="ECO:0000313" key="2">
    <source>
        <dbReference type="EMBL" id="KAJ1201164.1"/>
    </source>
</evidence>
<keyword evidence="3" id="KW-1185">Reference proteome</keyword>
<sequence>MNVRKIPSRHKLLVYRALDLLINKRGSNLREDQVTAIVNTALEDLQKPVDQSSDYKAVIRNILIFLEKLFPNYIEAVILSTFQPGFLPDINILMVIAKLSSNKGGKCL</sequence>
<gene>
    <name evidence="2" type="ORF">NDU88_004979</name>
</gene>
<dbReference type="AlphaFoldDB" id="A0AAV7VKF5"/>